<gene>
    <name evidence="1" type="ORF">XELAEV_18041919mg</name>
</gene>
<proteinExistence type="predicted"/>
<dbReference type="EMBL" id="CM004481">
    <property type="protein sequence ID" value="OCT65682.1"/>
    <property type="molecule type" value="Genomic_DNA"/>
</dbReference>
<reference evidence="2" key="1">
    <citation type="journal article" date="2016" name="Nature">
        <title>Genome evolution in the allotetraploid frog Xenopus laevis.</title>
        <authorList>
            <person name="Session A.M."/>
            <person name="Uno Y."/>
            <person name="Kwon T."/>
            <person name="Chapman J.A."/>
            <person name="Toyoda A."/>
            <person name="Takahashi S."/>
            <person name="Fukui A."/>
            <person name="Hikosaka A."/>
            <person name="Suzuki A."/>
            <person name="Kondo M."/>
            <person name="van Heeringen S.J."/>
            <person name="Quigley I."/>
            <person name="Heinz S."/>
            <person name="Ogino H."/>
            <person name="Ochi H."/>
            <person name="Hellsten U."/>
            <person name="Lyons J.B."/>
            <person name="Simakov O."/>
            <person name="Putnam N."/>
            <person name="Stites J."/>
            <person name="Kuroki Y."/>
            <person name="Tanaka T."/>
            <person name="Michiue T."/>
            <person name="Watanabe M."/>
            <person name="Bogdanovic O."/>
            <person name="Lister R."/>
            <person name="Georgiou G."/>
            <person name="Paranjpe S.S."/>
            <person name="van Kruijsbergen I."/>
            <person name="Shu S."/>
            <person name="Carlson J."/>
            <person name="Kinoshita T."/>
            <person name="Ohta Y."/>
            <person name="Mawaribuchi S."/>
            <person name="Jenkins J."/>
            <person name="Grimwood J."/>
            <person name="Schmutz J."/>
            <person name="Mitros T."/>
            <person name="Mozaffari S.V."/>
            <person name="Suzuki Y."/>
            <person name="Haramoto Y."/>
            <person name="Yamamoto T.S."/>
            <person name="Takagi C."/>
            <person name="Heald R."/>
            <person name="Miller K."/>
            <person name="Haudenschild C."/>
            <person name="Kitzman J."/>
            <person name="Nakayama T."/>
            <person name="Izutsu Y."/>
            <person name="Robert J."/>
            <person name="Fortriede J."/>
            <person name="Burns K."/>
            <person name="Lotay V."/>
            <person name="Karimi K."/>
            <person name="Yasuoka Y."/>
            <person name="Dichmann D.S."/>
            <person name="Flajnik M.F."/>
            <person name="Houston D.W."/>
            <person name="Shendure J."/>
            <person name="DuPasquier L."/>
            <person name="Vize P.D."/>
            <person name="Zorn A.M."/>
            <person name="Ito M."/>
            <person name="Marcotte E.M."/>
            <person name="Wallingford J.B."/>
            <person name="Ito Y."/>
            <person name="Asashima M."/>
            <person name="Ueno N."/>
            <person name="Matsuda Y."/>
            <person name="Veenstra G.J."/>
            <person name="Fujiyama A."/>
            <person name="Harland R.M."/>
            <person name="Taira M."/>
            <person name="Rokhsar D.S."/>
        </authorList>
    </citation>
    <scope>NUCLEOTIDE SEQUENCE [LARGE SCALE GENOMIC DNA]</scope>
    <source>
        <strain evidence="2">J</strain>
    </source>
</reference>
<accession>A0A974C398</accession>
<feature type="non-terminal residue" evidence="1">
    <location>
        <position position="1"/>
    </location>
</feature>
<sequence length="108" mass="12349">ETMCHPANGTPVKLKYFATCHTNNVIYLLKCPCGLAYIATDTTVSTHFNTVNQNQSQLRWAILEVISPQNRGGNPKKRILQREAYWIKKFVTLHPKGLNDSWNVKCFL</sequence>
<name>A0A974C398_XENLA</name>
<organism evidence="1 2">
    <name type="scientific">Xenopus laevis</name>
    <name type="common">African clawed frog</name>
    <dbReference type="NCBI Taxonomy" id="8355"/>
    <lineage>
        <taxon>Eukaryota</taxon>
        <taxon>Metazoa</taxon>
        <taxon>Chordata</taxon>
        <taxon>Craniata</taxon>
        <taxon>Vertebrata</taxon>
        <taxon>Euteleostomi</taxon>
        <taxon>Amphibia</taxon>
        <taxon>Batrachia</taxon>
        <taxon>Anura</taxon>
        <taxon>Pipoidea</taxon>
        <taxon>Pipidae</taxon>
        <taxon>Xenopodinae</taxon>
        <taxon>Xenopus</taxon>
        <taxon>Xenopus</taxon>
    </lineage>
</organism>
<evidence type="ECO:0000313" key="1">
    <source>
        <dbReference type="EMBL" id="OCT65682.1"/>
    </source>
</evidence>
<dbReference type="AlphaFoldDB" id="A0A974C398"/>
<evidence type="ECO:0000313" key="2">
    <source>
        <dbReference type="Proteomes" id="UP000694892"/>
    </source>
</evidence>
<protein>
    <submittedName>
        <fullName evidence="1">Uncharacterized protein</fullName>
    </submittedName>
</protein>
<dbReference type="Proteomes" id="UP000694892">
    <property type="component" value="Chromosome 8S"/>
</dbReference>